<dbReference type="GO" id="GO:0005737">
    <property type="term" value="C:cytoplasm"/>
    <property type="evidence" value="ECO:0007669"/>
    <property type="project" value="TreeGrafter"/>
</dbReference>
<dbReference type="InterPro" id="IPR013785">
    <property type="entry name" value="Aldolase_TIM"/>
</dbReference>
<dbReference type="RefSeq" id="WP_072659377.1">
    <property type="nucleotide sequence ID" value="NZ_BDFD01000007.1"/>
</dbReference>
<dbReference type="InterPro" id="IPR036206">
    <property type="entry name" value="ThiamineP_synth_sf"/>
</dbReference>
<proteinExistence type="predicted"/>
<dbReference type="EMBL" id="BDFD01000007">
    <property type="protein sequence ID" value="GAV20048.1"/>
    <property type="molecule type" value="Genomic_DNA"/>
</dbReference>
<dbReference type="STRING" id="1921010.MMIC_P1009"/>
<gene>
    <name evidence="4" type="ORF">MMIC_P1009</name>
</gene>
<comment type="caution">
    <text evidence="4">The sequence shown here is derived from an EMBL/GenBank/DDBJ whole genome shotgun (WGS) entry which is preliminary data.</text>
</comment>
<evidence type="ECO:0000313" key="5">
    <source>
        <dbReference type="Proteomes" id="UP000231632"/>
    </source>
</evidence>
<dbReference type="PANTHER" id="PTHR20857:SF15">
    <property type="entry name" value="THIAMINE-PHOSPHATE SYNTHASE"/>
    <property type="match status" value="1"/>
</dbReference>
<protein>
    <submittedName>
        <fullName evidence="4">Thiamine-phosphate pyrophosphorylase</fullName>
        <ecNumber evidence="4">2.5.1.3</ecNumber>
    </submittedName>
</protein>
<dbReference type="GO" id="GO:0009228">
    <property type="term" value="P:thiamine biosynthetic process"/>
    <property type="evidence" value="ECO:0007669"/>
    <property type="project" value="UniProtKB-KW"/>
</dbReference>
<keyword evidence="4" id="KW-0808">Transferase</keyword>
<dbReference type="AlphaFoldDB" id="A0A1L8CMB0"/>
<dbReference type="OrthoDB" id="9815348at2"/>
<keyword evidence="2" id="KW-0784">Thiamine biosynthesis</keyword>
<evidence type="ECO:0000256" key="1">
    <source>
        <dbReference type="ARBA" id="ARBA00004948"/>
    </source>
</evidence>
<dbReference type="InterPro" id="IPR022998">
    <property type="entry name" value="ThiamineP_synth_TenI"/>
</dbReference>
<feature type="domain" description="Thiamine phosphate synthase/TenI" evidence="3">
    <location>
        <begin position="9"/>
        <end position="187"/>
    </location>
</feature>
<sequence>MPVKVPALTVITDNSRFSGEPFFDTVDSALKGGVDAVLVREKDMDSARLLAFASRLRQLTHQHGAKLIIHSQADIASAVGADGVHVAAEGIDHIPSIRLWLNDAEKTVSASCHNLDEIKQAEAAGADYIFLSPVFPTDSHPGAPCLGPEKFQQLVELTKLPVVALGGICRENRGQLHVNGCAVIGAILSASQPAAMAKELL</sequence>
<evidence type="ECO:0000259" key="3">
    <source>
        <dbReference type="Pfam" id="PF02581"/>
    </source>
</evidence>
<dbReference type="EC" id="2.5.1.3" evidence="4"/>
<dbReference type="GO" id="GO:0004789">
    <property type="term" value="F:thiamine-phosphate diphosphorylase activity"/>
    <property type="evidence" value="ECO:0007669"/>
    <property type="project" value="UniProtKB-EC"/>
</dbReference>
<dbReference type="SUPFAM" id="SSF51391">
    <property type="entry name" value="Thiamin phosphate synthase"/>
    <property type="match status" value="1"/>
</dbReference>
<dbReference type="Gene3D" id="3.20.20.70">
    <property type="entry name" value="Aldolase class I"/>
    <property type="match status" value="1"/>
</dbReference>
<accession>A0A1L8CMB0</accession>
<evidence type="ECO:0000313" key="4">
    <source>
        <dbReference type="EMBL" id="GAV20048.1"/>
    </source>
</evidence>
<reference evidence="4 5" key="1">
    <citation type="journal article" date="2017" name="Arch. Microbiol.">
        <title>Mariprofundus micogutta sp. nov., a novel iron-oxidizing zetaproteobacterium isolated from a deep-sea hydrothermal field at the Bayonnaise knoll of the Izu-Ogasawara arc, and a description of Mariprofundales ord. nov. and Zetaproteobacteria classis nov.</title>
        <authorList>
            <person name="Makita H."/>
            <person name="Tanaka E."/>
            <person name="Mitsunobu S."/>
            <person name="Miyazaki M."/>
            <person name="Nunoura T."/>
            <person name="Uematsu K."/>
            <person name="Takaki Y."/>
            <person name="Nishi S."/>
            <person name="Shimamura S."/>
            <person name="Takai K."/>
        </authorList>
    </citation>
    <scope>NUCLEOTIDE SEQUENCE [LARGE SCALE GENOMIC DNA]</scope>
    <source>
        <strain evidence="4 5">ET2</strain>
    </source>
</reference>
<dbReference type="Proteomes" id="UP000231632">
    <property type="component" value="Unassembled WGS sequence"/>
</dbReference>
<dbReference type="PANTHER" id="PTHR20857">
    <property type="entry name" value="THIAMINE-PHOSPHATE PYROPHOSPHORYLASE"/>
    <property type="match status" value="1"/>
</dbReference>
<dbReference type="Pfam" id="PF02581">
    <property type="entry name" value="TMP-TENI"/>
    <property type="match status" value="1"/>
</dbReference>
<evidence type="ECO:0000256" key="2">
    <source>
        <dbReference type="ARBA" id="ARBA00022977"/>
    </source>
</evidence>
<keyword evidence="5" id="KW-1185">Reference proteome</keyword>
<organism evidence="4 5">
    <name type="scientific">Mariprofundus micogutta</name>
    <dbReference type="NCBI Taxonomy" id="1921010"/>
    <lineage>
        <taxon>Bacteria</taxon>
        <taxon>Pseudomonadati</taxon>
        <taxon>Pseudomonadota</taxon>
        <taxon>Candidatius Mariprofundia</taxon>
        <taxon>Mariprofundales</taxon>
        <taxon>Mariprofundaceae</taxon>
        <taxon>Mariprofundus</taxon>
    </lineage>
</organism>
<name>A0A1L8CMB0_9PROT</name>
<dbReference type="CDD" id="cd00564">
    <property type="entry name" value="TMP_TenI"/>
    <property type="match status" value="1"/>
</dbReference>
<comment type="pathway">
    <text evidence="1">Cofactor biosynthesis; thiamine diphosphate biosynthesis.</text>
</comment>